<feature type="domain" description="RRM" evidence="2">
    <location>
        <begin position="42"/>
        <end position="119"/>
    </location>
</feature>
<dbReference type="InterPro" id="IPR035979">
    <property type="entry name" value="RBD_domain_sf"/>
</dbReference>
<dbReference type="Gene3D" id="3.30.70.330">
    <property type="match status" value="1"/>
</dbReference>
<proteinExistence type="predicted"/>
<accession>A0A2U1LY80</accession>
<dbReference type="Pfam" id="PF00076">
    <property type="entry name" value="RRM_1"/>
    <property type="match status" value="1"/>
</dbReference>
<name>A0A2U1LY80_ARTAN</name>
<keyword evidence="4" id="KW-1185">Reference proteome</keyword>
<reference evidence="3 4" key="1">
    <citation type="journal article" date="2018" name="Mol. Plant">
        <title>The genome of Artemisia annua provides insight into the evolution of Asteraceae family and artemisinin biosynthesis.</title>
        <authorList>
            <person name="Shen Q."/>
            <person name="Zhang L."/>
            <person name="Liao Z."/>
            <person name="Wang S."/>
            <person name="Yan T."/>
            <person name="Shi P."/>
            <person name="Liu M."/>
            <person name="Fu X."/>
            <person name="Pan Q."/>
            <person name="Wang Y."/>
            <person name="Lv Z."/>
            <person name="Lu X."/>
            <person name="Zhang F."/>
            <person name="Jiang W."/>
            <person name="Ma Y."/>
            <person name="Chen M."/>
            <person name="Hao X."/>
            <person name="Li L."/>
            <person name="Tang Y."/>
            <person name="Lv G."/>
            <person name="Zhou Y."/>
            <person name="Sun X."/>
            <person name="Brodelius P.E."/>
            <person name="Rose J.K.C."/>
            <person name="Tang K."/>
        </authorList>
    </citation>
    <scope>NUCLEOTIDE SEQUENCE [LARGE SCALE GENOMIC DNA]</scope>
    <source>
        <strain evidence="4">cv. Huhao1</strain>
        <tissue evidence="3">Leaf</tissue>
    </source>
</reference>
<evidence type="ECO:0000313" key="4">
    <source>
        <dbReference type="Proteomes" id="UP000245207"/>
    </source>
</evidence>
<sequence>MPGVSSFNSKPDGWTWVFRKNNSQHTKPINNPFAKDMERIATSYFVTNFPESLDAKGLWKQFQPFGRIVDAFIANKRSKNGKRFGFIRFLGIRNEGEFAKVLSNIWMGSYHVYVSIARFQRQSKYNNNAVKKESTGFKHSPHAAHVRPSYSTNVPSSFNAKQTYVSVANGDVALKRAENNGENDKVNCIQLFDDDLIKVEDTSTVVLVKVKEVDSLSNMYRICRNEGFVDVKIHYVGGLWVWIQFNNEKACQAFKSNVSLKKLWSALKVVSPSFKVDERMVWVEIHGLPLCAWGSNAFKKVVSMFGSFKFFDLDVEDIMSMGRICIATKQQSLISEWVNVLIHGENFNVHIKEVGTWSTHITNDLDVTDSDDDSRSLNEDENQNDVLDEFIQQVVAEEKSSNSTNEVNHVKKVGECFESESAGSKPPGFEHVNKVEENSLMDSVKNVQEVNPKETEVKNVDSDATIPPGFENLFRGDKDASCSPSKSRTSKCSTSFGNHKKKGMKGFSFIDEMNRMIEVGGALGYDVKGCKRSLKRMINGIGVSMVDK</sequence>
<dbReference type="EMBL" id="PKPP01007237">
    <property type="protein sequence ID" value="PWA53963.1"/>
    <property type="molecule type" value="Genomic_DNA"/>
</dbReference>
<evidence type="ECO:0000313" key="3">
    <source>
        <dbReference type="EMBL" id="PWA53963.1"/>
    </source>
</evidence>
<gene>
    <name evidence="3" type="ORF">CTI12_AA442730</name>
</gene>
<comment type="caution">
    <text evidence="3">The sequence shown here is derived from an EMBL/GenBank/DDBJ whole genome shotgun (WGS) entry which is preliminary data.</text>
</comment>
<dbReference type="CDD" id="cd00590">
    <property type="entry name" value="RRM_SF"/>
    <property type="match status" value="1"/>
</dbReference>
<organism evidence="3 4">
    <name type="scientific">Artemisia annua</name>
    <name type="common">Sweet wormwood</name>
    <dbReference type="NCBI Taxonomy" id="35608"/>
    <lineage>
        <taxon>Eukaryota</taxon>
        <taxon>Viridiplantae</taxon>
        <taxon>Streptophyta</taxon>
        <taxon>Embryophyta</taxon>
        <taxon>Tracheophyta</taxon>
        <taxon>Spermatophyta</taxon>
        <taxon>Magnoliopsida</taxon>
        <taxon>eudicotyledons</taxon>
        <taxon>Gunneridae</taxon>
        <taxon>Pentapetalae</taxon>
        <taxon>asterids</taxon>
        <taxon>campanulids</taxon>
        <taxon>Asterales</taxon>
        <taxon>Asteraceae</taxon>
        <taxon>Asteroideae</taxon>
        <taxon>Anthemideae</taxon>
        <taxon>Artemisiinae</taxon>
        <taxon>Artemisia</taxon>
    </lineage>
</organism>
<dbReference type="AlphaFoldDB" id="A0A2U1LY80"/>
<dbReference type="SUPFAM" id="SSF54928">
    <property type="entry name" value="RNA-binding domain, RBD"/>
    <property type="match status" value="1"/>
</dbReference>
<dbReference type="InterPro" id="IPR000504">
    <property type="entry name" value="RRM_dom"/>
</dbReference>
<dbReference type="STRING" id="35608.A0A2U1LY80"/>
<keyword evidence="1" id="KW-0694">RNA-binding</keyword>
<dbReference type="Proteomes" id="UP000245207">
    <property type="component" value="Unassembled WGS sequence"/>
</dbReference>
<evidence type="ECO:0000256" key="1">
    <source>
        <dbReference type="PROSITE-ProRule" id="PRU00176"/>
    </source>
</evidence>
<dbReference type="GO" id="GO:0003723">
    <property type="term" value="F:RNA binding"/>
    <property type="evidence" value="ECO:0007669"/>
    <property type="project" value="UniProtKB-UniRule"/>
</dbReference>
<dbReference type="PROSITE" id="PS50102">
    <property type="entry name" value="RRM"/>
    <property type="match status" value="1"/>
</dbReference>
<evidence type="ECO:0000259" key="2">
    <source>
        <dbReference type="PROSITE" id="PS50102"/>
    </source>
</evidence>
<dbReference type="InterPro" id="IPR012677">
    <property type="entry name" value="Nucleotide-bd_a/b_plait_sf"/>
</dbReference>
<protein>
    <recommendedName>
        <fullName evidence="2">RRM domain-containing protein</fullName>
    </recommendedName>
</protein>